<dbReference type="Gene3D" id="3.40.1080.10">
    <property type="entry name" value="Glutaconate Coenzyme A-transferase"/>
    <property type="match status" value="1"/>
</dbReference>
<dbReference type="PANTHER" id="PTHR21432">
    <property type="entry name" value="ACETYL-COA HYDROLASE-RELATED"/>
    <property type="match status" value="1"/>
</dbReference>
<evidence type="ECO:0000313" key="2">
    <source>
        <dbReference type="EMBL" id="OWJ77376.1"/>
    </source>
</evidence>
<name>A0A212AP40_9RHOB</name>
<proteinExistence type="predicted"/>
<comment type="caution">
    <text evidence="3">The sequence shown here is derived from an EMBL/GenBank/DDBJ whole genome shotgun (WGS) entry which is preliminary data.</text>
</comment>
<dbReference type="PANTHER" id="PTHR21432:SF20">
    <property type="entry name" value="ACETYL-COA HYDROLASE"/>
    <property type="match status" value="1"/>
</dbReference>
<evidence type="ECO:0000313" key="4">
    <source>
        <dbReference type="Proteomes" id="UP000196640"/>
    </source>
</evidence>
<accession>A0A212AP40</accession>
<keyword evidence="5" id="KW-1185">Reference proteome</keyword>
<dbReference type="GO" id="GO:0008775">
    <property type="term" value="F:acetate CoA-transferase activity"/>
    <property type="evidence" value="ECO:0007669"/>
    <property type="project" value="InterPro"/>
</dbReference>
<evidence type="ECO:0000259" key="1">
    <source>
        <dbReference type="Pfam" id="PF13336"/>
    </source>
</evidence>
<evidence type="ECO:0000313" key="5">
    <source>
        <dbReference type="Proteomes" id="UP000214673"/>
    </source>
</evidence>
<evidence type="ECO:0000313" key="3">
    <source>
        <dbReference type="EMBL" id="OWJ83229.1"/>
    </source>
</evidence>
<dbReference type="Gene3D" id="3.40.1080.20">
    <property type="entry name" value="Acetyl-CoA hydrolase/transferase C-terminal domain"/>
    <property type="match status" value="1"/>
</dbReference>
<dbReference type="InterPro" id="IPR038460">
    <property type="entry name" value="AcetylCoA_hyd_C_sf"/>
</dbReference>
<feature type="domain" description="Acetyl-CoA hydrolase/transferase C-terminal" evidence="1">
    <location>
        <begin position="259"/>
        <end position="407"/>
    </location>
</feature>
<protein>
    <recommendedName>
        <fullName evidence="1">Acetyl-CoA hydrolase/transferase C-terminal domain-containing protein</fullName>
    </recommendedName>
</protein>
<dbReference type="OrthoDB" id="9801795at2"/>
<dbReference type="RefSeq" id="WP_088233750.1">
    <property type="nucleotide sequence ID" value="NZ_CALUEG010000011.1"/>
</dbReference>
<dbReference type="InterPro" id="IPR037171">
    <property type="entry name" value="NagB/RpiA_transferase-like"/>
</dbReference>
<dbReference type="Proteomes" id="UP000196640">
    <property type="component" value="Unassembled WGS sequence"/>
</dbReference>
<dbReference type="EMBL" id="NIPX01000022">
    <property type="protein sequence ID" value="OWJ83229.1"/>
    <property type="molecule type" value="Genomic_DNA"/>
</dbReference>
<dbReference type="InterPro" id="IPR046433">
    <property type="entry name" value="ActCoA_hydro"/>
</dbReference>
<sequence>MAQQTIGIDTAEGMFRPGDRVLIPQGMGEPQALTAALVAASSRLEGLTACVGMVTGQALLAESRLRFKSYGIMGRMTVLPAERIDVVTLPYSGYIDQIVTGALSADVVFIRLSPARGGRYHLGIGDLHLIDAARRARVVLAEISTDVPRTPGTLWPEDVPFLAVDAEGALAELHPGSFDETEMTVARQVAALVPDGAVIQLGVGRLPQAVTAALMGHRDLGLHSGAMIDGVADLVKAGVITNARKEVDAGVSIAGVLMGSRRVARFADGNPALRLAPTSYTHSAQVLGQLSRFHAINSAIEVDLFGRINLERAATRPMAGLGGQPDFARAARASAGGRSIVALPSTAARGSRSRIVSEVAHVSLLHAAADVVVTEWGVAHLADVPPEARGPRLIAIADPRFRDVLERAWSEQRERAHAL</sequence>
<dbReference type="Proteomes" id="UP000214673">
    <property type="component" value="Unassembled WGS sequence"/>
</dbReference>
<dbReference type="GO" id="GO:0006083">
    <property type="term" value="P:acetate metabolic process"/>
    <property type="evidence" value="ECO:0007669"/>
    <property type="project" value="InterPro"/>
</dbReference>
<dbReference type="Pfam" id="PF13336">
    <property type="entry name" value="AcetylCoA_hyd_C"/>
    <property type="match status" value="1"/>
</dbReference>
<organism evidence="3 4">
    <name type="scientific">Haematobacter missouriensis</name>
    <dbReference type="NCBI Taxonomy" id="366616"/>
    <lineage>
        <taxon>Bacteria</taxon>
        <taxon>Pseudomonadati</taxon>
        <taxon>Pseudomonadota</taxon>
        <taxon>Alphaproteobacteria</taxon>
        <taxon>Rhodobacterales</taxon>
        <taxon>Paracoccaceae</taxon>
        <taxon>Haematobacter</taxon>
    </lineage>
</organism>
<dbReference type="SUPFAM" id="SSF100950">
    <property type="entry name" value="NagB/RpiA/CoA transferase-like"/>
    <property type="match status" value="2"/>
</dbReference>
<dbReference type="Gene3D" id="3.30.750.70">
    <property type="entry name" value="4-hydroxybutyrate coenzyme like domains"/>
    <property type="match status" value="1"/>
</dbReference>
<reference evidence="4 5" key="1">
    <citation type="submission" date="2016-11" db="EMBL/GenBank/DDBJ databases">
        <title>Comparison of Traditional DNA-DNA Hybridization with In Silico Genomic Analysis.</title>
        <authorList>
            <person name="Nicholson A.C."/>
            <person name="Sammons S."/>
            <person name="Humrighouse B.W."/>
            <person name="Graziano J."/>
            <person name="Lasker B."/>
            <person name="Whitney A.M."/>
            <person name="Mcquiston J.R."/>
        </authorList>
    </citation>
    <scope>NUCLEOTIDE SEQUENCE [LARGE SCALE GENOMIC DNA]</scope>
    <source>
        <strain evidence="2 5">H1892</strain>
        <strain evidence="3 4">H2381</strain>
    </source>
</reference>
<dbReference type="EMBL" id="NIPV01000019">
    <property type="protein sequence ID" value="OWJ77376.1"/>
    <property type="molecule type" value="Genomic_DNA"/>
</dbReference>
<dbReference type="InterPro" id="IPR026888">
    <property type="entry name" value="AcetylCoA_hyd_C"/>
</dbReference>
<dbReference type="AlphaFoldDB" id="A0A212AP40"/>
<gene>
    <name evidence="3" type="ORF">CDV52_11675</name>
    <name evidence="2" type="ORF">CDV53_06465</name>
</gene>